<protein>
    <recommendedName>
        <fullName evidence="5">Prepilin-type N-terminal cleavage/methylation domain-containing protein</fullName>
    </recommendedName>
</protein>
<comment type="similarity">
    <text evidence="1">Belongs to the N-Me-Phe pilin family.</text>
</comment>
<name>A0A2S0PF93_9NEIS</name>
<dbReference type="STRING" id="1122240.GCA_000620105_01086"/>
<evidence type="ECO:0000256" key="2">
    <source>
        <dbReference type="SAM" id="MobiDB-lite"/>
    </source>
</evidence>
<dbReference type="AlphaFoldDB" id="A0A2S0PF93"/>
<evidence type="ECO:0000313" key="3">
    <source>
        <dbReference type="EMBL" id="AVY95973.1"/>
    </source>
</evidence>
<evidence type="ECO:0008006" key="5">
    <source>
        <dbReference type="Google" id="ProtNLM"/>
    </source>
</evidence>
<sequence length="235" mass="24780">MGRVSCRFICVHGCQTACRLRCSQSALAEVITGSRAKWSGASLTGWLPPGRLPTTEATPTATTTPSAGRTHGAIAMIAGTEPETREMTAPRPQGFSLIERMLLVAVVGISSAIALPLYWQHANRSQVTLALEALATTRASVSAYYATHGRMPAATEQAVISPSPLVARIADAPAGAGSRRYLVTLSASDTLASTLRHTTFELIGTGDSATRRVQWRCQPGSTSPTPARYLPESCG</sequence>
<dbReference type="InterPro" id="IPR001082">
    <property type="entry name" value="Pilin"/>
</dbReference>
<dbReference type="EMBL" id="CP028519">
    <property type="protein sequence ID" value="AVY95973.1"/>
    <property type="molecule type" value="Genomic_DNA"/>
</dbReference>
<dbReference type="Pfam" id="PF00114">
    <property type="entry name" value="Pilin"/>
    <property type="match status" value="1"/>
</dbReference>
<dbReference type="Gene3D" id="3.30.700.10">
    <property type="entry name" value="Glycoprotein, Type 4 Pilin"/>
    <property type="match status" value="1"/>
</dbReference>
<dbReference type="GO" id="GO:0009289">
    <property type="term" value="C:pilus"/>
    <property type="evidence" value="ECO:0007669"/>
    <property type="project" value="InterPro"/>
</dbReference>
<gene>
    <name evidence="3" type="ORF">DAI18_05150</name>
</gene>
<evidence type="ECO:0000313" key="4">
    <source>
        <dbReference type="Proteomes" id="UP000244173"/>
    </source>
</evidence>
<accession>A0A2S0PF93</accession>
<feature type="compositionally biased region" description="Low complexity" evidence="2">
    <location>
        <begin position="53"/>
        <end position="67"/>
    </location>
</feature>
<reference evidence="3 4" key="1">
    <citation type="submission" date="2018-04" db="EMBL/GenBank/DDBJ databases">
        <title>Denitrifier Microvirgula.</title>
        <authorList>
            <person name="Anderson E."/>
            <person name="Jang J."/>
            <person name="Ishii S."/>
        </authorList>
    </citation>
    <scope>NUCLEOTIDE SEQUENCE [LARGE SCALE GENOMIC DNA]</scope>
    <source>
        <strain evidence="3 4">BE2.4</strain>
    </source>
</reference>
<keyword evidence="4" id="KW-1185">Reference proteome</keyword>
<dbReference type="Proteomes" id="UP000244173">
    <property type="component" value="Chromosome"/>
</dbReference>
<feature type="region of interest" description="Disordered" evidence="2">
    <location>
        <begin position="49"/>
        <end position="68"/>
    </location>
</feature>
<dbReference type="InterPro" id="IPR045584">
    <property type="entry name" value="Pilin-like"/>
</dbReference>
<organism evidence="3 4">
    <name type="scientific">Microvirgula aerodenitrificans</name>
    <dbReference type="NCBI Taxonomy" id="57480"/>
    <lineage>
        <taxon>Bacteria</taxon>
        <taxon>Pseudomonadati</taxon>
        <taxon>Pseudomonadota</taxon>
        <taxon>Betaproteobacteria</taxon>
        <taxon>Neisseriales</taxon>
        <taxon>Aquaspirillaceae</taxon>
        <taxon>Microvirgula</taxon>
    </lineage>
</organism>
<proteinExistence type="inferred from homology"/>
<dbReference type="SUPFAM" id="SSF54523">
    <property type="entry name" value="Pili subunits"/>
    <property type="match status" value="1"/>
</dbReference>
<dbReference type="GO" id="GO:0007155">
    <property type="term" value="P:cell adhesion"/>
    <property type="evidence" value="ECO:0007669"/>
    <property type="project" value="InterPro"/>
</dbReference>
<dbReference type="KEGG" id="maer:DAI18_05150"/>
<evidence type="ECO:0000256" key="1">
    <source>
        <dbReference type="ARBA" id="ARBA00005233"/>
    </source>
</evidence>